<protein>
    <submittedName>
        <fullName evidence="2">Uncharacterized protein</fullName>
    </submittedName>
</protein>
<evidence type="ECO:0000313" key="2">
    <source>
        <dbReference type="EMBL" id="JAD33231.1"/>
    </source>
</evidence>
<name>A0A0A8Z353_ARUDO</name>
<reference evidence="2" key="2">
    <citation type="journal article" date="2015" name="Data Brief">
        <title>Shoot transcriptome of the giant reed, Arundo donax.</title>
        <authorList>
            <person name="Barrero R.A."/>
            <person name="Guerrero F.D."/>
            <person name="Moolhuijzen P."/>
            <person name="Goolsby J.A."/>
            <person name="Tidwell J."/>
            <person name="Bellgard S.E."/>
            <person name="Bellgard M.I."/>
        </authorList>
    </citation>
    <scope>NUCLEOTIDE SEQUENCE</scope>
    <source>
        <tissue evidence="2">Shoot tissue taken approximately 20 cm above the soil surface</tissue>
    </source>
</reference>
<dbReference type="AlphaFoldDB" id="A0A0A8Z353"/>
<accession>A0A0A8Z353</accession>
<reference evidence="2" key="1">
    <citation type="submission" date="2014-09" db="EMBL/GenBank/DDBJ databases">
        <authorList>
            <person name="Magalhaes I.L.F."/>
            <person name="Oliveira U."/>
            <person name="Santos F.R."/>
            <person name="Vidigal T.H.D.A."/>
            <person name="Brescovit A.D."/>
            <person name="Santos A.J."/>
        </authorList>
    </citation>
    <scope>NUCLEOTIDE SEQUENCE</scope>
    <source>
        <tissue evidence="2">Shoot tissue taken approximately 20 cm above the soil surface</tissue>
    </source>
</reference>
<sequence>MAASRALLPHSHATATPARAGPASGARSCRRPRPWRHRSRSRRCGSRGPGRTGRCGPSRRCWWPRS</sequence>
<dbReference type="EMBL" id="GBRH01264664">
    <property type="protein sequence ID" value="JAD33231.1"/>
    <property type="molecule type" value="Transcribed_RNA"/>
</dbReference>
<evidence type="ECO:0000256" key="1">
    <source>
        <dbReference type="SAM" id="MobiDB-lite"/>
    </source>
</evidence>
<feature type="region of interest" description="Disordered" evidence="1">
    <location>
        <begin position="1"/>
        <end position="66"/>
    </location>
</feature>
<feature type="compositionally biased region" description="Basic residues" evidence="1">
    <location>
        <begin position="28"/>
        <end position="45"/>
    </location>
</feature>
<feature type="compositionally biased region" description="Low complexity" evidence="1">
    <location>
        <begin position="54"/>
        <end position="66"/>
    </location>
</feature>
<proteinExistence type="predicted"/>
<organism evidence="2">
    <name type="scientific">Arundo donax</name>
    <name type="common">Giant reed</name>
    <name type="synonym">Donax arundinaceus</name>
    <dbReference type="NCBI Taxonomy" id="35708"/>
    <lineage>
        <taxon>Eukaryota</taxon>
        <taxon>Viridiplantae</taxon>
        <taxon>Streptophyta</taxon>
        <taxon>Embryophyta</taxon>
        <taxon>Tracheophyta</taxon>
        <taxon>Spermatophyta</taxon>
        <taxon>Magnoliopsida</taxon>
        <taxon>Liliopsida</taxon>
        <taxon>Poales</taxon>
        <taxon>Poaceae</taxon>
        <taxon>PACMAD clade</taxon>
        <taxon>Arundinoideae</taxon>
        <taxon>Arundineae</taxon>
        <taxon>Arundo</taxon>
    </lineage>
</organism>